<feature type="region of interest" description="Disordered" evidence="1">
    <location>
        <begin position="71"/>
        <end position="97"/>
    </location>
</feature>
<reference evidence="2" key="1">
    <citation type="submission" date="2023-10" db="EMBL/GenBank/DDBJ databases">
        <authorList>
            <person name="Chen Y."/>
            <person name="Shah S."/>
            <person name="Dougan E. K."/>
            <person name="Thang M."/>
            <person name="Chan C."/>
        </authorList>
    </citation>
    <scope>NUCLEOTIDE SEQUENCE [LARGE SCALE GENOMIC DNA]</scope>
</reference>
<organism evidence="2 3">
    <name type="scientific">Prorocentrum cordatum</name>
    <dbReference type="NCBI Taxonomy" id="2364126"/>
    <lineage>
        <taxon>Eukaryota</taxon>
        <taxon>Sar</taxon>
        <taxon>Alveolata</taxon>
        <taxon>Dinophyceae</taxon>
        <taxon>Prorocentrales</taxon>
        <taxon>Prorocentraceae</taxon>
        <taxon>Prorocentrum</taxon>
    </lineage>
</organism>
<sequence>MSPPGGARQYLASTASLAFVRARTARSAAPCLQSPEDGVPNRLRECFLLACRDGPEVVRLLCAAVAHSCVANRSPPSPRDPRAPGSPAPAGHSGHSVPIPPLLWEGGTLALEGAMAVQAVLEGGRILLRLEGPGLALKAGALSKGLAAL</sequence>
<dbReference type="EMBL" id="CAUYUJ010021426">
    <property type="protein sequence ID" value="CAK0904603.1"/>
    <property type="molecule type" value="Genomic_DNA"/>
</dbReference>
<comment type="caution">
    <text evidence="2">The sequence shown here is derived from an EMBL/GenBank/DDBJ whole genome shotgun (WGS) entry which is preliminary data.</text>
</comment>
<evidence type="ECO:0000313" key="2">
    <source>
        <dbReference type="EMBL" id="CAK0904603.1"/>
    </source>
</evidence>
<keyword evidence="3" id="KW-1185">Reference proteome</keyword>
<gene>
    <name evidence="2" type="ORF">PCOR1329_LOCUS80563</name>
</gene>
<name>A0ABN9XWZ9_9DINO</name>
<accession>A0ABN9XWZ9</accession>
<dbReference type="Proteomes" id="UP001189429">
    <property type="component" value="Unassembled WGS sequence"/>
</dbReference>
<proteinExistence type="predicted"/>
<evidence type="ECO:0000256" key="1">
    <source>
        <dbReference type="SAM" id="MobiDB-lite"/>
    </source>
</evidence>
<feature type="compositionally biased region" description="Low complexity" evidence="1">
    <location>
        <begin position="83"/>
        <end position="96"/>
    </location>
</feature>
<evidence type="ECO:0000313" key="3">
    <source>
        <dbReference type="Proteomes" id="UP001189429"/>
    </source>
</evidence>
<protein>
    <submittedName>
        <fullName evidence="2">Uncharacterized protein</fullName>
    </submittedName>
</protein>